<gene>
    <name evidence="10" type="ORF">SAMN04488118_107178</name>
</gene>
<dbReference type="GO" id="GO:0097363">
    <property type="term" value="F:protein O-acetylglucosaminyltransferase activity"/>
    <property type="evidence" value="ECO:0007669"/>
    <property type="project" value="UniProtKB-EC"/>
</dbReference>
<feature type="domain" description="O-GlcNAc transferase C-terminal" evidence="9">
    <location>
        <begin position="336"/>
        <end position="486"/>
    </location>
</feature>
<dbReference type="Pfam" id="PF13844">
    <property type="entry name" value="Glyco_transf_41"/>
    <property type="match status" value="2"/>
</dbReference>
<dbReference type="Proteomes" id="UP000198767">
    <property type="component" value="Unassembled WGS sequence"/>
</dbReference>
<evidence type="ECO:0000256" key="6">
    <source>
        <dbReference type="ARBA" id="ARBA00022737"/>
    </source>
</evidence>
<feature type="repeat" description="TPR" evidence="8">
    <location>
        <begin position="91"/>
        <end position="124"/>
    </location>
</feature>
<evidence type="ECO:0000256" key="5">
    <source>
        <dbReference type="ARBA" id="ARBA00022679"/>
    </source>
</evidence>
<feature type="repeat" description="TPR" evidence="8">
    <location>
        <begin position="227"/>
        <end position="260"/>
    </location>
</feature>
<dbReference type="STRING" id="1156985.SAMN04488118_107178"/>
<evidence type="ECO:0000259" key="9">
    <source>
        <dbReference type="Pfam" id="PF13844"/>
    </source>
</evidence>
<comment type="similarity">
    <text evidence="2">Belongs to the glycosyltransferase 41 family. O-GlcNAc transferase subfamily.</text>
</comment>
<feature type="domain" description="O-GlcNAc transferase C-terminal" evidence="9">
    <location>
        <begin position="499"/>
        <end position="682"/>
    </location>
</feature>
<evidence type="ECO:0000256" key="4">
    <source>
        <dbReference type="ARBA" id="ARBA00022676"/>
    </source>
</evidence>
<reference evidence="10 11" key="1">
    <citation type="submission" date="2016-10" db="EMBL/GenBank/DDBJ databases">
        <authorList>
            <person name="de Groot N.N."/>
        </authorList>
    </citation>
    <scope>NUCLEOTIDE SEQUENCE [LARGE SCALE GENOMIC DNA]</scope>
    <source>
        <strain evidence="10 11">U95</strain>
    </source>
</reference>
<comment type="pathway">
    <text evidence="1">Protein modification; protein glycosylation.</text>
</comment>
<dbReference type="GO" id="GO:0006493">
    <property type="term" value="P:protein O-linked glycosylation"/>
    <property type="evidence" value="ECO:0007669"/>
    <property type="project" value="InterPro"/>
</dbReference>
<accession>A0A1G5R2L6</accession>
<organism evidence="10 11">
    <name type="scientific">Epibacterium ulvae</name>
    <dbReference type="NCBI Taxonomy" id="1156985"/>
    <lineage>
        <taxon>Bacteria</taxon>
        <taxon>Pseudomonadati</taxon>
        <taxon>Pseudomonadota</taxon>
        <taxon>Alphaproteobacteria</taxon>
        <taxon>Rhodobacterales</taxon>
        <taxon>Roseobacteraceae</taxon>
        <taxon>Epibacterium</taxon>
    </lineage>
</organism>
<keyword evidence="11" id="KW-1185">Reference proteome</keyword>
<evidence type="ECO:0000256" key="1">
    <source>
        <dbReference type="ARBA" id="ARBA00004922"/>
    </source>
</evidence>
<feature type="repeat" description="TPR" evidence="8">
    <location>
        <begin position="193"/>
        <end position="226"/>
    </location>
</feature>
<evidence type="ECO:0000313" key="11">
    <source>
        <dbReference type="Proteomes" id="UP000198767"/>
    </source>
</evidence>
<name>A0A1G5R2L6_9RHOB</name>
<dbReference type="EMBL" id="FMWG01000007">
    <property type="protein sequence ID" value="SCZ68098.1"/>
    <property type="molecule type" value="Genomic_DNA"/>
</dbReference>
<keyword evidence="7 8" id="KW-0802">TPR repeat</keyword>
<dbReference type="RefSeq" id="WP_090219486.1">
    <property type="nucleotide sequence ID" value="NZ_FMWG01000007.1"/>
</dbReference>
<protein>
    <recommendedName>
        <fullName evidence="3">protein O-GlcNAc transferase</fullName>
        <ecNumber evidence="3">2.4.1.255</ecNumber>
    </recommendedName>
</protein>
<dbReference type="Gene3D" id="3.40.50.2000">
    <property type="entry name" value="Glycogen Phosphorylase B"/>
    <property type="match status" value="1"/>
</dbReference>
<dbReference type="InterPro" id="IPR037919">
    <property type="entry name" value="OGT"/>
</dbReference>
<dbReference type="InterPro" id="IPR019734">
    <property type="entry name" value="TPR_rpt"/>
</dbReference>
<keyword evidence="4" id="KW-0328">Glycosyltransferase</keyword>
<dbReference type="SMART" id="SM00028">
    <property type="entry name" value="TPR"/>
    <property type="match status" value="6"/>
</dbReference>
<dbReference type="InterPro" id="IPR029489">
    <property type="entry name" value="OGT/SEC/SPY_C"/>
</dbReference>
<dbReference type="Pfam" id="PF13432">
    <property type="entry name" value="TPR_16"/>
    <property type="match status" value="2"/>
</dbReference>
<feature type="repeat" description="TPR" evidence="8">
    <location>
        <begin position="125"/>
        <end position="158"/>
    </location>
</feature>
<keyword evidence="6" id="KW-0677">Repeat</keyword>
<evidence type="ECO:0000256" key="3">
    <source>
        <dbReference type="ARBA" id="ARBA00011970"/>
    </source>
</evidence>
<dbReference type="PROSITE" id="PS50293">
    <property type="entry name" value="TPR_REGION"/>
    <property type="match status" value="1"/>
</dbReference>
<proteinExistence type="inferred from homology"/>
<evidence type="ECO:0000256" key="8">
    <source>
        <dbReference type="PROSITE-ProRule" id="PRU00339"/>
    </source>
</evidence>
<evidence type="ECO:0000256" key="2">
    <source>
        <dbReference type="ARBA" id="ARBA00005386"/>
    </source>
</evidence>
<keyword evidence="5 10" id="KW-0808">Transferase</keyword>
<dbReference type="OrthoDB" id="146908at2"/>
<dbReference type="Gene3D" id="1.25.40.10">
    <property type="entry name" value="Tetratricopeptide repeat domain"/>
    <property type="match status" value="1"/>
</dbReference>
<dbReference type="AlphaFoldDB" id="A0A1G5R2L6"/>
<evidence type="ECO:0000313" key="10">
    <source>
        <dbReference type="EMBL" id="SCZ68098.1"/>
    </source>
</evidence>
<dbReference type="SUPFAM" id="SSF48452">
    <property type="entry name" value="TPR-like"/>
    <property type="match status" value="1"/>
</dbReference>
<dbReference type="PROSITE" id="PS50005">
    <property type="entry name" value="TPR"/>
    <property type="match status" value="4"/>
</dbReference>
<dbReference type="PANTHER" id="PTHR44366">
    <property type="entry name" value="UDP-N-ACETYLGLUCOSAMINE--PEPTIDE N-ACETYLGLUCOSAMINYLTRANSFERASE 110 KDA SUBUNIT"/>
    <property type="match status" value="1"/>
</dbReference>
<evidence type="ECO:0000256" key="7">
    <source>
        <dbReference type="ARBA" id="ARBA00022803"/>
    </source>
</evidence>
<dbReference type="InterPro" id="IPR011990">
    <property type="entry name" value="TPR-like_helical_dom_sf"/>
</dbReference>
<dbReference type="Gene3D" id="3.40.50.11380">
    <property type="match status" value="1"/>
</dbReference>
<sequence length="720" mass="79448">MTASVSMTNARSLEQDHKLEDAAKAYGEILSRYPQNEDARAALASLRDRMQHIDEPPRDILDTITNNFERGDIAAAASQCASELNRYRKSYALWATLGHCHLKRGALNEAATCLNKAIELGPDKADAYAFMALVSHRQGNLANATALYRKALQLDPQHFLALQELGQILLRSDTPDQGITHLQSACTRAPENARVQFALGCALRQMGRLQEAETAFSAALRVDPDYTAALANLGELRLLKEDYESALDAFLQVSQKEPQNDRARAAKFHAMAHLGDWSWTSEYASQRRYLGLQGTPCNPQHLVHLEDNPDLLRLRTQAFAAQAFQVSASAIPTKPSAATRLKLGYFCSNPHQTDTSAALETLTLGHDTSQFEIFLYTTVSDEVDQDLPIEGVEHHRDFSGAGEAEILAQITADQLDIAIDLNGYTSEMRSPFFSQRVAPLQIALPGYPGTMGSTQYDYLITDAKACPAGSERYFDEFLVRMPHSAHVPTPDLATAAPSKTRTECGLPDDGFVFCSFNDVSQIDKNLFGTWMELLKTVEHSVLWLGRTSEIAQTNLKNAAESYGIDTKRIVFAADVESEQQRHLADLFLDTIVVNGTTKVSEALWDGLPVLTVAGKQLAARTSASKLQTLQLHELIATSLSAYKTAALSLAKNPEELKSLRRRLAQNKAISPLFDRRQYLKDLERAFDTMIARHRQGLPPDHLDLVKAMPSGAVAPLSRIA</sequence>
<dbReference type="EC" id="2.4.1.255" evidence="3"/>
<dbReference type="PANTHER" id="PTHR44366:SF1">
    <property type="entry name" value="UDP-N-ACETYLGLUCOSAMINE--PEPTIDE N-ACETYLGLUCOSAMINYLTRANSFERASE 110 KDA SUBUNIT"/>
    <property type="match status" value="1"/>
</dbReference>